<gene>
    <name evidence="1" type="ORF">DFP72DRAFT_1078731</name>
</gene>
<dbReference type="Proteomes" id="UP000521943">
    <property type="component" value="Unassembled WGS sequence"/>
</dbReference>
<keyword evidence="2" id="KW-1185">Reference proteome</keyword>
<name>A0A8H6HDN5_9AGAR</name>
<protein>
    <submittedName>
        <fullName evidence="1">Uncharacterized protein</fullName>
    </submittedName>
</protein>
<evidence type="ECO:0000313" key="2">
    <source>
        <dbReference type="Proteomes" id="UP000521943"/>
    </source>
</evidence>
<proteinExistence type="predicted"/>
<evidence type="ECO:0000313" key="1">
    <source>
        <dbReference type="EMBL" id="KAF6744356.1"/>
    </source>
</evidence>
<dbReference type="AlphaFoldDB" id="A0A8H6HDN5"/>
<sequence>MSSACSSMQHRMGSFERFVLTAPDKVVDLAMAAIPAWTLPTLGKLNSRLRFWYYGYARRIWDFELFVRLYVPRAATLLALLDGSNAMIYGEAVLRFLLRCPSAMTPLDICTTLSKCHQLNRLLEDDGFKQDHP</sequence>
<dbReference type="EMBL" id="JACGCI010000123">
    <property type="protein sequence ID" value="KAF6744356.1"/>
    <property type="molecule type" value="Genomic_DNA"/>
</dbReference>
<reference evidence="1 2" key="1">
    <citation type="submission" date="2020-07" db="EMBL/GenBank/DDBJ databases">
        <title>Comparative genomics of pyrophilous fungi reveals a link between fire events and developmental genes.</title>
        <authorList>
            <consortium name="DOE Joint Genome Institute"/>
            <person name="Steindorff A.S."/>
            <person name="Carver A."/>
            <person name="Calhoun S."/>
            <person name="Stillman K."/>
            <person name="Liu H."/>
            <person name="Lipzen A."/>
            <person name="Pangilinan J."/>
            <person name="Labutti K."/>
            <person name="Bruns T.D."/>
            <person name="Grigoriev I.V."/>
        </authorList>
    </citation>
    <scope>NUCLEOTIDE SEQUENCE [LARGE SCALE GENOMIC DNA]</scope>
    <source>
        <strain evidence="1 2">CBS 144469</strain>
    </source>
</reference>
<accession>A0A8H6HDN5</accession>
<dbReference type="OrthoDB" id="10494808at2759"/>
<organism evidence="1 2">
    <name type="scientific">Ephemerocybe angulata</name>
    <dbReference type="NCBI Taxonomy" id="980116"/>
    <lineage>
        <taxon>Eukaryota</taxon>
        <taxon>Fungi</taxon>
        <taxon>Dikarya</taxon>
        <taxon>Basidiomycota</taxon>
        <taxon>Agaricomycotina</taxon>
        <taxon>Agaricomycetes</taxon>
        <taxon>Agaricomycetidae</taxon>
        <taxon>Agaricales</taxon>
        <taxon>Agaricineae</taxon>
        <taxon>Psathyrellaceae</taxon>
        <taxon>Ephemerocybe</taxon>
    </lineage>
</organism>
<comment type="caution">
    <text evidence="1">The sequence shown here is derived from an EMBL/GenBank/DDBJ whole genome shotgun (WGS) entry which is preliminary data.</text>
</comment>